<evidence type="ECO:0000313" key="2">
    <source>
        <dbReference type="EMBL" id="EFG05168.1"/>
    </source>
</evidence>
<protein>
    <submittedName>
        <fullName evidence="2">Uncharacterized protein</fullName>
    </submittedName>
</protein>
<dbReference type="Proteomes" id="UP000002357">
    <property type="component" value="Chromosome"/>
</dbReference>
<name>E2Q608_STRCL</name>
<evidence type="ECO:0000313" key="3">
    <source>
        <dbReference type="Proteomes" id="UP000002357"/>
    </source>
</evidence>
<proteinExistence type="predicted"/>
<gene>
    <name evidence="2" type="ORF">SCLAV_0092</name>
</gene>
<feature type="region of interest" description="Disordered" evidence="1">
    <location>
        <begin position="1"/>
        <end position="60"/>
    </location>
</feature>
<sequence length="60" mass="6054">MARFGPSPLAPPAGAGTSAHPGGHGGRPRSRGRSGPMAGTVPRGRGRSVPLVTPCRRVSR</sequence>
<keyword evidence="3" id="KW-1185">Reference proteome</keyword>
<evidence type="ECO:0000256" key="1">
    <source>
        <dbReference type="SAM" id="MobiDB-lite"/>
    </source>
</evidence>
<reference evidence="2 3" key="1">
    <citation type="journal article" date="2010" name="Genome Biol. Evol.">
        <title>The sequence of a 1.8-mb bacterial linear plasmid reveals a rich evolutionary reservoir of secondary metabolic pathways.</title>
        <authorList>
            <person name="Medema M.H."/>
            <person name="Trefzer A."/>
            <person name="Kovalchuk A."/>
            <person name="van den Berg M."/>
            <person name="Mueller U."/>
            <person name="Heijne W."/>
            <person name="Wu L."/>
            <person name="Alam M.T."/>
            <person name="Ronning C.M."/>
            <person name="Nierman W.C."/>
            <person name="Bovenberg R.A.L."/>
            <person name="Breitling R."/>
            <person name="Takano E."/>
        </authorList>
    </citation>
    <scope>NUCLEOTIDE SEQUENCE [LARGE SCALE GENOMIC DNA]</scope>
    <source>
        <strain evidence="3">ATCC 27064 / DSM 738 / JCM 4710 / NBRC 13307 / NCIMB 12785 / NRRL 3585 / VKM Ac-602</strain>
    </source>
</reference>
<accession>E2Q608</accession>
<feature type="compositionally biased region" description="Low complexity" evidence="1">
    <location>
        <begin position="12"/>
        <end position="21"/>
    </location>
</feature>
<dbReference type="AlphaFoldDB" id="E2Q608"/>
<dbReference type="EMBL" id="CM000913">
    <property type="protein sequence ID" value="EFG05168.1"/>
    <property type="molecule type" value="Genomic_DNA"/>
</dbReference>
<organism evidence="2 3">
    <name type="scientific">Streptomyces clavuligerus</name>
    <dbReference type="NCBI Taxonomy" id="1901"/>
    <lineage>
        <taxon>Bacteria</taxon>
        <taxon>Bacillati</taxon>
        <taxon>Actinomycetota</taxon>
        <taxon>Actinomycetes</taxon>
        <taxon>Kitasatosporales</taxon>
        <taxon>Streptomycetaceae</taxon>
        <taxon>Streptomyces</taxon>
    </lineage>
</organism>